<sequence>MTNVLRHVAAVVSTCLLLAGVALLVVTAGATRLSSGEADAPSVLSATVPVQDIGLTVSHTLVTAAVTLILLLVVGYASLLLGNAIGDGGNGNRIFGRAIASWEKATARLRRPRTPGWVPIAAGMTVATIIAGFVDPGFGFNLGSLRMLVSVALAFVIQNLVGWWLVRRALRITEPDLKPGIRFKFGSLPILLVAVILSRVVGFEPGMVFGLIVGLSFGATLAKTRQARVVLVGAGYAFGLAMVGWLGYSIVVSTAGGAPGFWEVFASETLSGLAVSGIAALPIALLPMAFVEGGAVFAWKKSAWALCYAIGLFSFFVILLPLPSGWGEVGAPLATWVGLYVAYAVLAIGVWAWFRFTAPRVAEPAAAPASGAASTSAGGTA</sequence>
<gene>
    <name evidence="2" type="ORF">GCM10022239_16110</name>
</gene>
<protein>
    <recommendedName>
        <fullName evidence="4">Integral membrane protein</fullName>
    </recommendedName>
</protein>
<feature type="transmembrane region" description="Helical" evidence="1">
    <location>
        <begin position="146"/>
        <end position="166"/>
    </location>
</feature>
<evidence type="ECO:0000313" key="2">
    <source>
        <dbReference type="EMBL" id="GAA3741174.1"/>
    </source>
</evidence>
<name>A0ABP7FJK6_9MICO</name>
<feature type="transmembrane region" description="Helical" evidence="1">
    <location>
        <begin position="206"/>
        <end position="222"/>
    </location>
</feature>
<feature type="transmembrane region" description="Helical" evidence="1">
    <location>
        <begin position="61"/>
        <end position="85"/>
    </location>
</feature>
<feature type="transmembrane region" description="Helical" evidence="1">
    <location>
        <begin position="116"/>
        <end position="134"/>
    </location>
</feature>
<keyword evidence="1" id="KW-0472">Membrane</keyword>
<feature type="transmembrane region" description="Helical" evidence="1">
    <location>
        <begin position="270"/>
        <end position="291"/>
    </location>
</feature>
<feature type="transmembrane region" description="Helical" evidence="1">
    <location>
        <begin position="334"/>
        <end position="354"/>
    </location>
</feature>
<dbReference type="EMBL" id="BAABAE010000003">
    <property type="protein sequence ID" value="GAA3741174.1"/>
    <property type="molecule type" value="Genomic_DNA"/>
</dbReference>
<evidence type="ECO:0000256" key="1">
    <source>
        <dbReference type="SAM" id="Phobius"/>
    </source>
</evidence>
<feature type="transmembrane region" description="Helical" evidence="1">
    <location>
        <begin position="229"/>
        <end position="250"/>
    </location>
</feature>
<reference evidence="3" key="1">
    <citation type="journal article" date="2019" name="Int. J. Syst. Evol. Microbiol.">
        <title>The Global Catalogue of Microorganisms (GCM) 10K type strain sequencing project: providing services to taxonomists for standard genome sequencing and annotation.</title>
        <authorList>
            <consortium name="The Broad Institute Genomics Platform"/>
            <consortium name="The Broad Institute Genome Sequencing Center for Infectious Disease"/>
            <person name="Wu L."/>
            <person name="Ma J."/>
        </authorList>
    </citation>
    <scope>NUCLEOTIDE SEQUENCE [LARGE SCALE GENOMIC DNA]</scope>
    <source>
        <strain evidence="3">JCM 16949</strain>
    </source>
</reference>
<keyword evidence="1" id="KW-0812">Transmembrane</keyword>
<keyword evidence="1" id="KW-1133">Transmembrane helix</keyword>
<comment type="caution">
    <text evidence="2">The sequence shown here is derived from an EMBL/GenBank/DDBJ whole genome shotgun (WGS) entry which is preliminary data.</text>
</comment>
<feature type="transmembrane region" description="Helical" evidence="1">
    <location>
        <begin position="181"/>
        <end position="200"/>
    </location>
</feature>
<keyword evidence="3" id="KW-1185">Reference proteome</keyword>
<evidence type="ECO:0000313" key="3">
    <source>
        <dbReference type="Proteomes" id="UP001501004"/>
    </source>
</evidence>
<proteinExistence type="predicted"/>
<organism evidence="2 3">
    <name type="scientific">Leifsonella bigeumensis</name>
    <dbReference type="NCBI Taxonomy" id="433643"/>
    <lineage>
        <taxon>Bacteria</taxon>
        <taxon>Bacillati</taxon>
        <taxon>Actinomycetota</taxon>
        <taxon>Actinomycetes</taxon>
        <taxon>Micrococcales</taxon>
        <taxon>Microbacteriaceae</taxon>
        <taxon>Leifsonella</taxon>
    </lineage>
</organism>
<feature type="transmembrane region" description="Helical" evidence="1">
    <location>
        <begin position="303"/>
        <end position="322"/>
    </location>
</feature>
<accession>A0ABP7FJK6</accession>
<evidence type="ECO:0008006" key="4">
    <source>
        <dbReference type="Google" id="ProtNLM"/>
    </source>
</evidence>
<dbReference type="Proteomes" id="UP001501004">
    <property type="component" value="Unassembled WGS sequence"/>
</dbReference>